<gene>
    <name evidence="1" type="ORF">AVDCRST_MAG59-3149</name>
</gene>
<dbReference type="EMBL" id="CADCWF010000217">
    <property type="protein sequence ID" value="CAA9567312.1"/>
    <property type="molecule type" value="Genomic_DNA"/>
</dbReference>
<name>A0A6J4V5Z8_9BACT</name>
<sequence length="50" mass="5399">MTATATAAIAAMAPVRWATELIVLDKARIGKQPGAAAFRFGLDDRVDFHR</sequence>
<proteinExistence type="predicted"/>
<reference evidence="1" key="1">
    <citation type="submission" date="2020-02" db="EMBL/GenBank/DDBJ databases">
        <authorList>
            <person name="Meier V. D."/>
        </authorList>
    </citation>
    <scope>NUCLEOTIDE SEQUENCE</scope>
    <source>
        <strain evidence="1">AVDCRST_MAG59</strain>
    </source>
</reference>
<protein>
    <submittedName>
        <fullName evidence="1">Uncharacterized protein</fullName>
    </submittedName>
</protein>
<evidence type="ECO:0000313" key="1">
    <source>
        <dbReference type="EMBL" id="CAA9567312.1"/>
    </source>
</evidence>
<dbReference type="AlphaFoldDB" id="A0A6J4V5Z8"/>
<organism evidence="1">
    <name type="scientific">uncultured Thermomicrobiales bacterium</name>
    <dbReference type="NCBI Taxonomy" id="1645740"/>
    <lineage>
        <taxon>Bacteria</taxon>
        <taxon>Pseudomonadati</taxon>
        <taxon>Thermomicrobiota</taxon>
        <taxon>Thermomicrobia</taxon>
        <taxon>Thermomicrobiales</taxon>
        <taxon>environmental samples</taxon>
    </lineage>
</organism>
<accession>A0A6J4V5Z8</accession>